<dbReference type="Gene3D" id="3.40.50.1820">
    <property type="entry name" value="alpha/beta hydrolase"/>
    <property type="match status" value="2"/>
</dbReference>
<reference evidence="2 3" key="1">
    <citation type="submission" date="2018-06" db="EMBL/GenBank/DDBJ databases">
        <title>Genomic Encyclopedia of Type Strains, Phase IV (KMG-IV): sequencing the most valuable type-strain genomes for metagenomic binning, comparative biology and taxonomic classification.</title>
        <authorList>
            <person name="Goeker M."/>
        </authorList>
    </citation>
    <scope>NUCLEOTIDE SEQUENCE [LARGE SCALE GENOMIC DNA]</scope>
    <source>
        <strain evidence="2 3">DSM 45521</strain>
    </source>
</reference>
<dbReference type="Proteomes" id="UP000247591">
    <property type="component" value="Unassembled WGS sequence"/>
</dbReference>
<evidence type="ECO:0000313" key="2">
    <source>
        <dbReference type="EMBL" id="PYE19206.1"/>
    </source>
</evidence>
<dbReference type="GO" id="GO:0016042">
    <property type="term" value="P:lipid catabolic process"/>
    <property type="evidence" value="ECO:0007669"/>
    <property type="project" value="InterPro"/>
</dbReference>
<dbReference type="PANTHER" id="PTHR34853:SF1">
    <property type="entry name" value="LIPASE 5"/>
    <property type="match status" value="1"/>
</dbReference>
<dbReference type="InterPro" id="IPR005152">
    <property type="entry name" value="Lipase_secreted"/>
</dbReference>
<dbReference type="InterPro" id="IPR029058">
    <property type="entry name" value="AB_hydrolase_fold"/>
</dbReference>
<protein>
    <submittedName>
        <fullName evidence="2">Secretory lipase</fullName>
    </submittedName>
</protein>
<dbReference type="EMBL" id="QJSP01000003">
    <property type="protein sequence ID" value="PYE19206.1"/>
    <property type="molecule type" value="Genomic_DNA"/>
</dbReference>
<keyword evidence="1" id="KW-0732">Signal</keyword>
<evidence type="ECO:0000313" key="3">
    <source>
        <dbReference type="Proteomes" id="UP000247591"/>
    </source>
</evidence>
<evidence type="ECO:0000256" key="1">
    <source>
        <dbReference type="SAM" id="SignalP"/>
    </source>
</evidence>
<dbReference type="GO" id="GO:0004806">
    <property type="term" value="F:triacylglycerol lipase activity"/>
    <property type="evidence" value="ECO:0007669"/>
    <property type="project" value="InterPro"/>
</dbReference>
<proteinExistence type="predicted"/>
<gene>
    <name evidence="2" type="ORF">DFR67_103117</name>
</gene>
<dbReference type="PANTHER" id="PTHR34853">
    <property type="match status" value="1"/>
</dbReference>
<sequence>MPVTFTRHGFVAIAAIVSLVLAACGTAQPATPPDEPMPTTSSIAYPAPGDVVDRRDWVSTTGLAPDLRGVRMLYRSTDTTGKPNVVSGTVFEPEGTPPEGGWPVLALGHGSTGINTNCAPSLTGNLYGLARLVTTYLRAGMAVTLADFAGLGSDSGPHPYLDPYSAARTMIDSVRAVRQVYPQVSTTWVTYGISQGAGASWAADEMAASYAPELHLKGAVAQVPPTSKVPVVDLAAAGALTREQQGSLQWMEESLARRNPDMNRDDYRRGGLAQHWDALSACAEASVREKAVTQISGPDFVPASPVATARLRELIQQMALPKAALTAPLLVLYGGQDKFNDPAWTAASIRDQCVLGGSVTVDLQPTAGHGTVNTGGILPYLIDRLAGAPVRDDCRS</sequence>
<feature type="signal peptide" evidence="1">
    <location>
        <begin position="1"/>
        <end position="29"/>
    </location>
</feature>
<keyword evidence="3" id="KW-1185">Reference proteome</keyword>
<dbReference type="PIRSF" id="PIRSF029171">
    <property type="entry name" value="Esterase_LipA"/>
    <property type="match status" value="1"/>
</dbReference>
<dbReference type="Pfam" id="PF03583">
    <property type="entry name" value="LIP"/>
    <property type="match status" value="1"/>
</dbReference>
<name>A0A318RQ38_WILLI</name>
<feature type="chain" id="PRO_5016319751" evidence="1">
    <location>
        <begin position="30"/>
        <end position="396"/>
    </location>
</feature>
<dbReference type="SUPFAM" id="SSF53474">
    <property type="entry name" value="alpha/beta-Hydrolases"/>
    <property type="match status" value="1"/>
</dbReference>
<organism evidence="2 3">
    <name type="scientific">Williamsia limnetica</name>
    <dbReference type="NCBI Taxonomy" id="882452"/>
    <lineage>
        <taxon>Bacteria</taxon>
        <taxon>Bacillati</taxon>
        <taxon>Actinomycetota</taxon>
        <taxon>Actinomycetes</taxon>
        <taxon>Mycobacteriales</taxon>
        <taxon>Nocardiaceae</taxon>
        <taxon>Williamsia</taxon>
    </lineage>
</organism>
<comment type="caution">
    <text evidence="2">The sequence shown here is derived from an EMBL/GenBank/DDBJ whole genome shotgun (WGS) entry which is preliminary data.</text>
</comment>
<dbReference type="AlphaFoldDB" id="A0A318RQ38"/>
<accession>A0A318RQ38</accession>
<dbReference type="PROSITE" id="PS51257">
    <property type="entry name" value="PROKAR_LIPOPROTEIN"/>
    <property type="match status" value="1"/>
</dbReference>